<dbReference type="InterPro" id="IPR036396">
    <property type="entry name" value="Cyt_P450_sf"/>
</dbReference>
<dbReference type="PANTHER" id="PTHR46206">
    <property type="entry name" value="CYTOCHROME P450"/>
    <property type="match status" value="1"/>
</dbReference>
<evidence type="ECO:0000256" key="8">
    <source>
        <dbReference type="RuleBase" id="RU000461"/>
    </source>
</evidence>
<dbReference type="InterPro" id="IPR001128">
    <property type="entry name" value="Cyt_P450"/>
</dbReference>
<dbReference type="CDD" id="cd11041">
    <property type="entry name" value="CYP503A1-like"/>
    <property type="match status" value="1"/>
</dbReference>
<dbReference type="SUPFAM" id="SSF48264">
    <property type="entry name" value="Cytochrome P450"/>
    <property type="match status" value="1"/>
</dbReference>
<dbReference type="GO" id="GO:0004497">
    <property type="term" value="F:monooxygenase activity"/>
    <property type="evidence" value="ECO:0007669"/>
    <property type="project" value="UniProtKB-KW"/>
</dbReference>
<keyword evidence="5 7" id="KW-0408">Iron</keyword>
<evidence type="ECO:0000313" key="9">
    <source>
        <dbReference type="EMBL" id="KAH6693552.1"/>
    </source>
</evidence>
<name>A0A9P8VJM4_9PEZI</name>
<dbReference type="InterPro" id="IPR017972">
    <property type="entry name" value="Cyt_P450_CS"/>
</dbReference>
<accession>A0A9P8VJM4</accession>
<proteinExistence type="inferred from homology"/>
<dbReference type="PANTHER" id="PTHR46206:SF7">
    <property type="entry name" value="P450, PUTATIVE (EUROFUNG)-RELATED"/>
    <property type="match status" value="1"/>
</dbReference>
<dbReference type="GO" id="GO:0016705">
    <property type="term" value="F:oxidoreductase activity, acting on paired donors, with incorporation or reduction of molecular oxygen"/>
    <property type="evidence" value="ECO:0007669"/>
    <property type="project" value="InterPro"/>
</dbReference>
<keyword evidence="6 8" id="KW-0503">Monooxygenase</keyword>
<dbReference type="AlphaFoldDB" id="A0A9P8VJM4"/>
<dbReference type="OrthoDB" id="1844152at2759"/>
<evidence type="ECO:0000256" key="5">
    <source>
        <dbReference type="ARBA" id="ARBA00023004"/>
    </source>
</evidence>
<evidence type="ECO:0000256" key="3">
    <source>
        <dbReference type="ARBA" id="ARBA00022723"/>
    </source>
</evidence>
<dbReference type="EMBL" id="JAGSXJ010000003">
    <property type="protein sequence ID" value="KAH6693552.1"/>
    <property type="molecule type" value="Genomic_DNA"/>
</dbReference>
<dbReference type="GO" id="GO:0020037">
    <property type="term" value="F:heme binding"/>
    <property type="evidence" value="ECO:0007669"/>
    <property type="project" value="InterPro"/>
</dbReference>
<keyword evidence="3 7" id="KW-0479">Metal-binding</keyword>
<evidence type="ECO:0000256" key="6">
    <source>
        <dbReference type="ARBA" id="ARBA00023033"/>
    </source>
</evidence>
<protein>
    <submittedName>
        <fullName evidence="9">Ent-kaurene oxidase</fullName>
    </submittedName>
</protein>
<evidence type="ECO:0000256" key="1">
    <source>
        <dbReference type="ARBA" id="ARBA00001971"/>
    </source>
</evidence>
<dbReference type="PRINTS" id="PR00465">
    <property type="entry name" value="EP450IV"/>
</dbReference>
<keyword evidence="10" id="KW-1185">Reference proteome</keyword>
<evidence type="ECO:0000256" key="7">
    <source>
        <dbReference type="PIRSR" id="PIRSR602403-1"/>
    </source>
</evidence>
<reference evidence="9" key="1">
    <citation type="journal article" date="2021" name="Nat. Commun.">
        <title>Genetic determinants of endophytism in the Arabidopsis root mycobiome.</title>
        <authorList>
            <person name="Mesny F."/>
            <person name="Miyauchi S."/>
            <person name="Thiergart T."/>
            <person name="Pickel B."/>
            <person name="Atanasova L."/>
            <person name="Karlsson M."/>
            <person name="Huettel B."/>
            <person name="Barry K.W."/>
            <person name="Haridas S."/>
            <person name="Chen C."/>
            <person name="Bauer D."/>
            <person name="Andreopoulos W."/>
            <person name="Pangilinan J."/>
            <person name="LaButti K."/>
            <person name="Riley R."/>
            <person name="Lipzen A."/>
            <person name="Clum A."/>
            <person name="Drula E."/>
            <person name="Henrissat B."/>
            <person name="Kohler A."/>
            <person name="Grigoriev I.V."/>
            <person name="Martin F.M."/>
            <person name="Hacquard S."/>
        </authorList>
    </citation>
    <scope>NUCLEOTIDE SEQUENCE</scope>
    <source>
        <strain evidence="9">MPI-SDFR-AT-0117</strain>
    </source>
</reference>
<keyword evidence="7 8" id="KW-0349">Heme</keyword>
<keyword evidence="4 8" id="KW-0560">Oxidoreductase</keyword>
<evidence type="ECO:0000313" key="10">
    <source>
        <dbReference type="Proteomes" id="UP000770015"/>
    </source>
</evidence>
<evidence type="ECO:0000256" key="2">
    <source>
        <dbReference type="ARBA" id="ARBA00010617"/>
    </source>
</evidence>
<comment type="cofactor">
    <cofactor evidence="1 7">
        <name>heme</name>
        <dbReference type="ChEBI" id="CHEBI:30413"/>
    </cofactor>
</comment>
<dbReference type="InterPro" id="IPR002403">
    <property type="entry name" value="Cyt_P450_E_grp-IV"/>
</dbReference>
<gene>
    <name evidence="9" type="ORF">F5X68DRAFT_187371</name>
</gene>
<dbReference type="PROSITE" id="PS00086">
    <property type="entry name" value="CYTOCHROME_P450"/>
    <property type="match status" value="1"/>
</dbReference>
<dbReference type="GO" id="GO:0005506">
    <property type="term" value="F:iron ion binding"/>
    <property type="evidence" value="ECO:0007669"/>
    <property type="project" value="InterPro"/>
</dbReference>
<comment type="similarity">
    <text evidence="2 8">Belongs to the cytochrome P450 family.</text>
</comment>
<organism evidence="9 10">
    <name type="scientific">Plectosphaerella plurivora</name>
    <dbReference type="NCBI Taxonomy" id="936078"/>
    <lineage>
        <taxon>Eukaryota</taxon>
        <taxon>Fungi</taxon>
        <taxon>Dikarya</taxon>
        <taxon>Ascomycota</taxon>
        <taxon>Pezizomycotina</taxon>
        <taxon>Sordariomycetes</taxon>
        <taxon>Hypocreomycetidae</taxon>
        <taxon>Glomerellales</taxon>
        <taxon>Plectosphaerellaceae</taxon>
        <taxon>Plectosphaerella</taxon>
    </lineage>
</organism>
<dbReference type="Proteomes" id="UP000770015">
    <property type="component" value="Unassembled WGS sequence"/>
</dbReference>
<sequence>MTSIMDNPTFQTILAELAARRVIVGSGLAVLVAAWILPSLFESDNLSHIPIVGKGGKGKRRKFFNSGGAWELYDEGYKKVMSESVVVSPLYLSELKKLPDDVLSFSGAINESMHVHYTKVDPDVPALPRIIKTSLTPALGKLNGVISEEVINAMALELPQSSEWEEVDMNKKLLRIVGIISGRIFVGPELCHDDRYLDVAINYTIDVMIAVYVVGMVPPWMRPWVAPRLPMVKKLERRIREADEFLRPVVKERRAAMSDPNYEVPDDMLQWIINSQKDLKMSDDKEIAQLQLGVSMAAIHTTTLTTLNALYSLAVMPELVPELQDDIRQALAESGGEFSSSALQNMKKLDSFLKENMRCYPLSAASFHRKVLKSFHLSTGELIPKGVIIEVPASSISHDNSVFEDAEKFDAMRFYKLRQSKKDQTSGVKAAETVASSQFVSVSESSLTFGYGRHACPGRFFAANEIKMILANLLLHYEIRNPDGVTERHENIRMGAQLVPDYKKKIMVRKIGQDA</sequence>
<feature type="binding site" description="axial binding residue" evidence="7">
    <location>
        <position position="456"/>
    </location>
    <ligand>
        <name>heme</name>
        <dbReference type="ChEBI" id="CHEBI:30413"/>
    </ligand>
    <ligandPart>
        <name>Fe</name>
        <dbReference type="ChEBI" id="CHEBI:18248"/>
    </ligandPart>
</feature>
<comment type="caution">
    <text evidence="9">The sequence shown here is derived from an EMBL/GenBank/DDBJ whole genome shotgun (WGS) entry which is preliminary data.</text>
</comment>
<evidence type="ECO:0000256" key="4">
    <source>
        <dbReference type="ARBA" id="ARBA00023002"/>
    </source>
</evidence>
<dbReference type="Pfam" id="PF00067">
    <property type="entry name" value="p450"/>
    <property type="match status" value="1"/>
</dbReference>
<dbReference type="Gene3D" id="1.10.630.10">
    <property type="entry name" value="Cytochrome P450"/>
    <property type="match status" value="1"/>
</dbReference>